<dbReference type="InterPro" id="IPR036640">
    <property type="entry name" value="ABC1_TM_sf"/>
</dbReference>
<dbReference type="InterPro" id="IPR027417">
    <property type="entry name" value="P-loop_NTPase"/>
</dbReference>
<evidence type="ECO:0000259" key="10">
    <source>
        <dbReference type="PROSITE" id="PS50893"/>
    </source>
</evidence>
<evidence type="ECO:0000313" key="12">
    <source>
        <dbReference type="EMBL" id="HGV96937.1"/>
    </source>
</evidence>
<evidence type="ECO:0000256" key="9">
    <source>
        <dbReference type="SAM" id="Phobius"/>
    </source>
</evidence>
<sequence length="596" mass="69104">MWWHDEEYIIEEETDRRKRDIRLINRLLPYFRPYLKKVIVAIVFLLLSTVLSLIGPVLIKRAIDYEIPNKSLQGLIFIAGIYLILQILVTLIKYFQQIEIAMVGERAIADLKFDLFNHTIRLPIDFFDRTPVGKLITRVEGDAETLKNLFSSTAVVLAQDFILLLGMSIIMIVVNYKLYLLILTLLPVFLYAFWWFGKNVRPIYINLRRKISEINGFIIETIRNLPIVQVFGQEENFLNKIDYVGKEKFDLEMKSMLYWYRIWFLVDIGEILGIILILGIGGLWALKGELTIGTLFLFINYITRFFGPLRGLSDQINLVERSLAAAERIFNILSTPQEFDKKETLEFTTLKRGIIFENVKFFYEKDEWVLENLNFEIKKGEKIAIIGETGGGKTSIISLLLKFYSPQMGRIKIDDIDVNNINRYHLRSKISFVPQDVILFPGTVMDNLRLFNNNISPEMVCKATQRIGIHQRILNLPKGYDTDIIEQGINLSFGERQLISFARALVFNPEVIILDEATSSVDPQSEKIVQAGLKELLKNRTAVIIAHRLTTTRLADRILIIHQGRLVESGKHEELLKKKGFYYKFYKLQYIQQKAG</sequence>
<dbReference type="InterPro" id="IPR011527">
    <property type="entry name" value="ABC1_TM_dom"/>
</dbReference>
<keyword evidence="7 9" id="KW-1133">Transmembrane helix</keyword>
<dbReference type="SUPFAM" id="SSF52540">
    <property type="entry name" value="P-loop containing nucleoside triphosphate hydrolases"/>
    <property type="match status" value="1"/>
</dbReference>
<evidence type="ECO:0000256" key="5">
    <source>
        <dbReference type="ARBA" id="ARBA00022741"/>
    </source>
</evidence>
<evidence type="ECO:0000259" key="11">
    <source>
        <dbReference type="PROSITE" id="PS50929"/>
    </source>
</evidence>
<keyword evidence="6 12" id="KW-0067">ATP-binding</keyword>
<reference evidence="12" key="1">
    <citation type="journal article" date="2020" name="mSystems">
        <title>Genome- and Community-Level Interaction Insights into Carbon Utilization and Element Cycling Functions of Hydrothermarchaeota in Hydrothermal Sediment.</title>
        <authorList>
            <person name="Zhou Z."/>
            <person name="Liu Y."/>
            <person name="Xu W."/>
            <person name="Pan J."/>
            <person name="Luo Z.H."/>
            <person name="Li M."/>
        </authorList>
    </citation>
    <scope>NUCLEOTIDE SEQUENCE [LARGE SCALE GENOMIC DNA]</scope>
    <source>
        <strain evidence="12">SpSt-774</strain>
    </source>
</reference>
<evidence type="ECO:0000256" key="8">
    <source>
        <dbReference type="ARBA" id="ARBA00023136"/>
    </source>
</evidence>
<dbReference type="FunFam" id="3.40.50.300:FF:000221">
    <property type="entry name" value="Multidrug ABC transporter ATP-binding protein"/>
    <property type="match status" value="1"/>
</dbReference>
<dbReference type="GO" id="GO:0015421">
    <property type="term" value="F:ABC-type oligopeptide transporter activity"/>
    <property type="evidence" value="ECO:0007669"/>
    <property type="project" value="TreeGrafter"/>
</dbReference>
<organism evidence="12">
    <name type="scientific">candidate division WOR-3 bacterium</name>
    <dbReference type="NCBI Taxonomy" id="2052148"/>
    <lineage>
        <taxon>Bacteria</taxon>
        <taxon>Bacteria division WOR-3</taxon>
    </lineage>
</organism>
<dbReference type="Gene3D" id="1.20.1560.10">
    <property type="entry name" value="ABC transporter type 1, transmembrane domain"/>
    <property type="match status" value="1"/>
</dbReference>
<feature type="domain" description="ABC transmembrane type-1" evidence="11">
    <location>
        <begin position="39"/>
        <end position="321"/>
    </location>
</feature>
<protein>
    <submittedName>
        <fullName evidence="12">ABC transporter ATP-binding protein</fullName>
    </submittedName>
</protein>
<dbReference type="SUPFAM" id="SSF90123">
    <property type="entry name" value="ABC transporter transmembrane region"/>
    <property type="match status" value="1"/>
</dbReference>
<feature type="transmembrane region" description="Helical" evidence="9">
    <location>
        <begin position="71"/>
        <end position="92"/>
    </location>
</feature>
<dbReference type="EMBL" id="DTGZ01000025">
    <property type="protein sequence ID" value="HGV96937.1"/>
    <property type="molecule type" value="Genomic_DNA"/>
</dbReference>
<feature type="transmembrane region" description="Helical" evidence="9">
    <location>
        <begin position="38"/>
        <end position="59"/>
    </location>
</feature>
<evidence type="ECO:0000256" key="3">
    <source>
        <dbReference type="ARBA" id="ARBA00022475"/>
    </source>
</evidence>
<feature type="transmembrane region" description="Helical" evidence="9">
    <location>
        <begin position="178"/>
        <end position="196"/>
    </location>
</feature>
<evidence type="ECO:0000256" key="1">
    <source>
        <dbReference type="ARBA" id="ARBA00004651"/>
    </source>
</evidence>
<dbReference type="InterPro" id="IPR003593">
    <property type="entry name" value="AAA+_ATPase"/>
</dbReference>
<dbReference type="PROSITE" id="PS00211">
    <property type="entry name" value="ABC_TRANSPORTER_1"/>
    <property type="match status" value="1"/>
</dbReference>
<dbReference type="SMART" id="SM00382">
    <property type="entry name" value="AAA"/>
    <property type="match status" value="1"/>
</dbReference>
<keyword evidence="4 9" id="KW-0812">Transmembrane</keyword>
<dbReference type="GO" id="GO:0005886">
    <property type="term" value="C:plasma membrane"/>
    <property type="evidence" value="ECO:0007669"/>
    <property type="project" value="UniProtKB-SubCell"/>
</dbReference>
<evidence type="ECO:0000256" key="7">
    <source>
        <dbReference type="ARBA" id="ARBA00022989"/>
    </source>
</evidence>
<keyword evidence="8 9" id="KW-0472">Membrane</keyword>
<keyword evidence="3" id="KW-1003">Cell membrane</keyword>
<comment type="caution">
    <text evidence="12">The sequence shown here is derived from an EMBL/GenBank/DDBJ whole genome shotgun (WGS) entry which is preliminary data.</text>
</comment>
<dbReference type="InterPro" id="IPR017871">
    <property type="entry name" value="ABC_transporter-like_CS"/>
</dbReference>
<dbReference type="PROSITE" id="PS50893">
    <property type="entry name" value="ABC_TRANSPORTER_2"/>
    <property type="match status" value="1"/>
</dbReference>
<dbReference type="Pfam" id="PF00005">
    <property type="entry name" value="ABC_tran"/>
    <property type="match status" value="1"/>
</dbReference>
<dbReference type="PANTHER" id="PTHR43394">
    <property type="entry name" value="ATP-DEPENDENT PERMEASE MDL1, MITOCHONDRIAL"/>
    <property type="match status" value="1"/>
</dbReference>
<dbReference type="PROSITE" id="PS50929">
    <property type="entry name" value="ABC_TM1F"/>
    <property type="match status" value="1"/>
</dbReference>
<proteinExistence type="predicted"/>
<evidence type="ECO:0000256" key="6">
    <source>
        <dbReference type="ARBA" id="ARBA00022840"/>
    </source>
</evidence>
<dbReference type="GO" id="GO:0005524">
    <property type="term" value="F:ATP binding"/>
    <property type="evidence" value="ECO:0007669"/>
    <property type="project" value="UniProtKB-KW"/>
</dbReference>
<feature type="transmembrane region" description="Helical" evidence="9">
    <location>
        <begin position="154"/>
        <end position="172"/>
    </location>
</feature>
<feature type="domain" description="ABC transporter" evidence="10">
    <location>
        <begin position="354"/>
        <end position="588"/>
    </location>
</feature>
<dbReference type="InterPro" id="IPR039421">
    <property type="entry name" value="Type_1_exporter"/>
</dbReference>
<keyword evidence="2" id="KW-0813">Transport</keyword>
<feature type="transmembrane region" description="Helical" evidence="9">
    <location>
        <begin position="262"/>
        <end position="284"/>
    </location>
</feature>
<dbReference type="Gene3D" id="3.40.50.300">
    <property type="entry name" value="P-loop containing nucleotide triphosphate hydrolases"/>
    <property type="match status" value="1"/>
</dbReference>
<dbReference type="InterPro" id="IPR003439">
    <property type="entry name" value="ABC_transporter-like_ATP-bd"/>
</dbReference>
<comment type="subcellular location">
    <subcellularLocation>
        <location evidence="1">Cell membrane</location>
        <topology evidence="1">Multi-pass membrane protein</topology>
    </subcellularLocation>
</comment>
<gene>
    <name evidence="12" type="ORF">ENV60_01395</name>
</gene>
<accession>A0A7C4XJV3</accession>
<keyword evidence="5" id="KW-0547">Nucleotide-binding</keyword>
<dbReference type="AlphaFoldDB" id="A0A7C4XJV3"/>
<evidence type="ECO:0000256" key="2">
    <source>
        <dbReference type="ARBA" id="ARBA00022448"/>
    </source>
</evidence>
<dbReference type="PANTHER" id="PTHR43394:SF1">
    <property type="entry name" value="ATP-BINDING CASSETTE SUB-FAMILY B MEMBER 10, MITOCHONDRIAL"/>
    <property type="match status" value="1"/>
</dbReference>
<dbReference type="GO" id="GO:0016887">
    <property type="term" value="F:ATP hydrolysis activity"/>
    <property type="evidence" value="ECO:0007669"/>
    <property type="project" value="InterPro"/>
</dbReference>
<dbReference type="CDD" id="cd18544">
    <property type="entry name" value="ABC_6TM_TmrA_like"/>
    <property type="match status" value="1"/>
</dbReference>
<evidence type="ECO:0000256" key="4">
    <source>
        <dbReference type="ARBA" id="ARBA00022692"/>
    </source>
</evidence>
<name>A0A7C4XJV3_UNCW3</name>
<dbReference type="Pfam" id="PF00664">
    <property type="entry name" value="ABC_membrane"/>
    <property type="match status" value="1"/>
</dbReference>